<dbReference type="Proteomes" id="UP000614216">
    <property type="component" value="Unassembled WGS sequence"/>
</dbReference>
<keyword evidence="3" id="KW-1185">Reference proteome</keyword>
<evidence type="ECO:0000313" key="3">
    <source>
        <dbReference type="Proteomes" id="UP000614216"/>
    </source>
</evidence>
<protein>
    <recommendedName>
        <fullName evidence="1">MACPF-like domain-containing protein</fullName>
    </recommendedName>
</protein>
<name>A0A937G1D6_9BACT</name>
<evidence type="ECO:0000259" key="1">
    <source>
        <dbReference type="Pfam" id="PF22693"/>
    </source>
</evidence>
<dbReference type="InterPro" id="IPR054586">
    <property type="entry name" value="MACPF_1_fungal"/>
</dbReference>
<proteinExistence type="predicted"/>
<gene>
    <name evidence="2" type="ORF">JMN32_17935</name>
</gene>
<dbReference type="Pfam" id="PF22693">
    <property type="entry name" value="MACPF_1"/>
    <property type="match status" value="1"/>
</dbReference>
<comment type="caution">
    <text evidence="2">The sequence shown here is derived from an EMBL/GenBank/DDBJ whole genome shotgun (WGS) entry which is preliminary data.</text>
</comment>
<sequence>MKLITVNNTNSGADKSVELDINAKLSDTRKTLENLGLMSQEDFFLENGKTEIEKPQEPQIPLSEVVYDGKLTVGSPQLPGGNAVDRYNQMSVAEKNALFSNIQIFRGLTVTQELGFGKTFKDLYYWKDGNMPAANNPRILTEVDYSYTFNKVTSMLTTFGSDSGSISFESPYASAEANFKYEQEHSTSSEEVTEYLNARFIVRKVELDVAMNSLSVNPEFIHAIEEAVKNCDPNNNSQGMQGYSNLLEVLNEWGYYVPLTFTLGGVLYSSDTTKITEFSDAESKKEEFGGSFKAAFDGIGGGGSYQHAQGSSSKTTSSSKFQDITIDQVGGAAGSTNDYNTWAKSLDQAINWNLASASKLLPSLVLVSLGDENAKNALNTCLSLLNGYNSVGSLQYLQPYLNMGDYSSVVSSILNPFG</sequence>
<dbReference type="RefSeq" id="WP_202857743.1">
    <property type="nucleotide sequence ID" value="NZ_JAEUGD010000059.1"/>
</dbReference>
<accession>A0A937G1D6</accession>
<organism evidence="2 3">
    <name type="scientific">Fulvivirga marina</name>
    <dbReference type="NCBI Taxonomy" id="2494733"/>
    <lineage>
        <taxon>Bacteria</taxon>
        <taxon>Pseudomonadati</taxon>
        <taxon>Bacteroidota</taxon>
        <taxon>Cytophagia</taxon>
        <taxon>Cytophagales</taxon>
        <taxon>Fulvivirgaceae</taxon>
        <taxon>Fulvivirga</taxon>
    </lineage>
</organism>
<feature type="domain" description="MACPF-like" evidence="1">
    <location>
        <begin position="104"/>
        <end position="366"/>
    </location>
</feature>
<reference evidence="2" key="1">
    <citation type="submission" date="2021-01" db="EMBL/GenBank/DDBJ databases">
        <title>Fulvivirga kasyanovii gen. nov., sp nov., a novel member of the phylum Bacteroidetes isolated from seawater in a mussel farm.</title>
        <authorList>
            <person name="Zhao L.-H."/>
            <person name="Wang Z.-J."/>
        </authorList>
    </citation>
    <scope>NUCLEOTIDE SEQUENCE</scope>
    <source>
        <strain evidence="2">29W222</strain>
    </source>
</reference>
<dbReference type="AlphaFoldDB" id="A0A937G1D6"/>
<evidence type="ECO:0000313" key="2">
    <source>
        <dbReference type="EMBL" id="MBL6448200.1"/>
    </source>
</evidence>
<dbReference type="EMBL" id="JAEUGD010000059">
    <property type="protein sequence ID" value="MBL6448200.1"/>
    <property type="molecule type" value="Genomic_DNA"/>
</dbReference>